<proteinExistence type="predicted"/>
<accession>A0A7S1UWN4</accession>
<gene>
    <name evidence="2" type="ORF">GOCE00092_LOCUS9786</name>
</gene>
<evidence type="ECO:0000256" key="1">
    <source>
        <dbReference type="SAM" id="MobiDB-lite"/>
    </source>
</evidence>
<sequence length="454" mass="51072">MSLRRLLQGSTSFGRATPSPLRITTTTIHCCPLSSRAAAPPQPANSTLPPKPAGSWTPPPTSPHVKLPAKKPDGLVLPRRHSRHAVPKACVDATQRAELTEEILTSSPGSLFTYEPKNEEGNDGSANSMHWKVADDTIQKIEFLMRGYAAGVQGTIQQRGMEEDESQHELLSEEVDPQEAVEQQKALLDRIMEEGEMYMELRDRMRSQLQVEKERLEAEEAADQKKNVRNKPPIQIPLPKAVPKGIVVPGAPENQPREKFASPGPTIGMMDTLLDTLVFWAGPNTPQISFQVLKTAAERFHDDGSYRYNTNIHTIPTPVTWNAPLRAVSRMDVSSEKVRDEMLEHSLGFYDEMVHNQFPRNAATFIYMLRIVDKLLPSGQTKGNVSFGFFHHALEEKVLSVEVCDEMRKVHTPSNGDKFDKAMQAQGMLDHANMNKKYKARDRRRRYDKDSVIY</sequence>
<reference evidence="2" key="1">
    <citation type="submission" date="2021-01" db="EMBL/GenBank/DDBJ databases">
        <authorList>
            <person name="Corre E."/>
            <person name="Pelletier E."/>
            <person name="Niang G."/>
            <person name="Scheremetjew M."/>
            <person name="Finn R."/>
            <person name="Kale V."/>
            <person name="Holt S."/>
            <person name="Cochrane G."/>
            <person name="Meng A."/>
            <person name="Brown T."/>
            <person name="Cohen L."/>
        </authorList>
    </citation>
    <scope>NUCLEOTIDE SEQUENCE</scope>
    <source>
        <strain evidence="2">CCMP 410</strain>
    </source>
</reference>
<feature type="compositionally biased region" description="Basic and acidic residues" evidence="1">
    <location>
        <begin position="217"/>
        <end position="226"/>
    </location>
</feature>
<evidence type="ECO:0000313" key="2">
    <source>
        <dbReference type="EMBL" id="CAD9280876.1"/>
    </source>
</evidence>
<protein>
    <submittedName>
        <fullName evidence="2">Uncharacterized protein</fullName>
    </submittedName>
</protein>
<dbReference type="AlphaFoldDB" id="A0A7S1UWN4"/>
<organism evidence="2">
    <name type="scientific">Grammatophora oceanica</name>
    <dbReference type="NCBI Taxonomy" id="210454"/>
    <lineage>
        <taxon>Eukaryota</taxon>
        <taxon>Sar</taxon>
        <taxon>Stramenopiles</taxon>
        <taxon>Ochrophyta</taxon>
        <taxon>Bacillariophyta</taxon>
        <taxon>Fragilariophyceae</taxon>
        <taxon>Fragilariophycidae</taxon>
        <taxon>Rhabdonematales</taxon>
        <taxon>Grammatophoraceae</taxon>
        <taxon>Grammatophora</taxon>
    </lineage>
</organism>
<name>A0A7S1UWN4_9STRA</name>
<dbReference type="EMBL" id="HBGK01019339">
    <property type="protein sequence ID" value="CAD9280876.1"/>
    <property type="molecule type" value="Transcribed_RNA"/>
</dbReference>
<feature type="compositionally biased region" description="Pro residues" evidence="1">
    <location>
        <begin position="49"/>
        <end position="62"/>
    </location>
</feature>
<feature type="region of interest" description="Disordered" evidence="1">
    <location>
        <begin position="34"/>
        <end position="66"/>
    </location>
</feature>
<feature type="region of interest" description="Disordered" evidence="1">
    <location>
        <begin position="217"/>
        <end position="236"/>
    </location>
</feature>